<comment type="caution">
    <text evidence="3">The sequence shown here is derived from an EMBL/GenBank/DDBJ whole genome shotgun (WGS) entry which is preliminary data.</text>
</comment>
<proteinExistence type="predicted"/>
<dbReference type="SUPFAM" id="SSF88713">
    <property type="entry name" value="Glycoside hydrolase/deacetylase"/>
    <property type="match status" value="1"/>
</dbReference>
<dbReference type="Gene3D" id="3.20.20.370">
    <property type="entry name" value="Glycoside hydrolase/deacetylase"/>
    <property type="match status" value="1"/>
</dbReference>
<reference evidence="3 4" key="1">
    <citation type="submission" date="2021-03" db="EMBL/GenBank/DDBJ databases">
        <title>Genomic Encyclopedia of Type Strains, Phase IV (KMG-IV): sequencing the most valuable type-strain genomes for metagenomic binning, comparative biology and taxonomic classification.</title>
        <authorList>
            <person name="Goeker M."/>
        </authorList>
    </citation>
    <scope>NUCLEOTIDE SEQUENCE [LARGE SCALE GENOMIC DNA]</scope>
    <source>
        <strain evidence="3 4">DSM 15596</strain>
    </source>
</reference>
<evidence type="ECO:0000256" key="1">
    <source>
        <dbReference type="SAM" id="MobiDB-lite"/>
    </source>
</evidence>
<gene>
    <name evidence="3" type="ORF">J2Z18_006080</name>
</gene>
<keyword evidence="2" id="KW-1133">Transmembrane helix</keyword>
<dbReference type="InterPro" id="IPR051398">
    <property type="entry name" value="Polysacch_Deacetylase"/>
</dbReference>
<sequence>MSKKRNPALNVKRKNRRKVIKVIGQIILLAVAAVVLVNAVFDLQTYQEPDKSKWRQDKGFIALSYFGVGRSGTSKLVSQDQLDAQLKALHDQGYETISQQDVIDYYEKGAPLPDKALFLSFEDGRNDSALFAQPILEKYNFKATFLSYADKMGNSERKFLQPKDMLKMTRTGYWELGTNGYRLSYINIFDEDGHYMGVKDEKDLTDKSNVEYYNHYLMDFIRDENMIPLENRVEMEARIGADYAAMRDVYSSKLGYVPGVYMIMHANALGEGMNALVDKANTEQIRQTFTMNFSREGTAMNDKQGDLYNLTRVQPAPYWSTNHLIMKLRKDSGQDMTFVTGDEKEAARWALESGAAEFDGSRITVTSPPSAEGRIRLSQDPGADTTVTANLLGNVVGRQSIYVRLDEQEESFLRLVLENNVLRIEQKAPGQEPEELFEQTLPDVKWGEEDLRFDKASVYTKEQTLSGDRDDDEEYPINILGNRKLEMTALGDTLKVSIDGQVILDNQTVDSAIRGGGVALGSMYHEQNKKDDIYDGIFENVTVTAMDADGGKDVRYTNKPSGLEGVVWRVRRAFDTAVNWAIETF</sequence>
<keyword evidence="2" id="KW-0472">Membrane</keyword>
<dbReference type="InterPro" id="IPR011330">
    <property type="entry name" value="Glyco_hydro/deAcase_b/a-brl"/>
</dbReference>
<keyword evidence="2" id="KW-0812">Transmembrane</keyword>
<feature type="transmembrane region" description="Helical" evidence="2">
    <location>
        <begin position="20"/>
        <end position="41"/>
    </location>
</feature>
<dbReference type="RefSeq" id="WP_210095747.1">
    <property type="nucleotide sequence ID" value="NZ_CP139098.1"/>
</dbReference>
<accession>A0ABS4FKY6</accession>
<dbReference type="PANTHER" id="PTHR34216">
    <property type="match status" value="1"/>
</dbReference>
<dbReference type="Proteomes" id="UP000706926">
    <property type="component" value="Unassembled WGS sequence"/>
</dbReference>
<evidence type="ECO:0000313" key="3">
    <source>
        <dbReference type="EMBL" id="MBP1896935.1"/>
    </source>
</evidence>
<organism evidence="3 4">
    <name type="scientific">Paenibacillus lactis</name>
    <dbReference type="NCBI Taxonomy" id="228574"/>
    <lineage>
        <taxon>Bacteria</taxon>
        <taxon>Bacillati</taxon>
        <taxon>Bacillota</taxon>
        <taxon>Bacilli</taxon>
        <taxon>Bacillales</taxon>
        <taxon>Paenibacillaceae</taxon>
        <taxon>Paenibacillus</taxon>
    </lineage>
</organism>
<dbReference type="PANTHER" id="PTHR34216:SF3">
    <property type="entry name" value="POLY-BETA-1,6-N-ACETYL-D-GLUCOSAMINE N-DEACETYLASE"/>
    <property type="match status" value="1"/>
</dbReference>
<evidence type="ECO:0000313" key="4">
    <source>
        <dbReference type="Proteomes" id="UP000706926"/>
    </source>
</evidence>
<dbReference type="EMBL" id="JAGGKI010000035">
    <property type="protein sequence ID" value="MBP1896935.1"/>
    <property type="molecule type" value="Genomic_DNA"/>
</dbReference>
<name>A0ABS4FKY6_9BACL</name>
<evidence type="ECO:0000256" key="2">
    <source>
        <dbReference type="SAM" id="Phobius"/>
    </source>
</evidence>
<dbReference type="GeneID" id="95407914"/>
<keyword evidence="4" id="KW-1185">Reference proteome</keyword>
<protein>
    <recommendedName>
        <fullName evidence="5">Polysaccharide deacetylase</fullName>
    </recommendedName>
</protein>
<evidence type="ECO:0008006" key="5">
    <source>
        <dbReference type="Google" id="ProtNLM"/>
    </source>
</evidence>
<feature type="region of interest" description="Disordered" evidence="1">
    <location>
        <begin position="361"/>
        <end position="382"/>
    </location>
</feature>